<dbReference type="EMBL" id="BAAANE010000001">
    <property type="protein sequence ID" value="GAA1617509.1"/>
    <property type="molecule type" value="Genomic_DNA"/>
</dbReference>
<gene>
    <name evidence="1" type="ORF">GCM10009744_00030</name>
</gene>
<dbReference type="RefSeq" id="WP_344107131.1">
    <property type="nucleotide sequence ID" value="NZ_BAAANE010000001.1"/>
</dbReference>
<evidence type="ECO:0000313" key="2">
    <source>
        <dbReference type="Proteomes" id="UP001501319"/>
    </source>
</evidence>
<reference evidence="1 2" key="1">
    <citation type="journal article" date="2019" name="Int. J. Syst. Evol. Microbiol.">
        <title>The Global Catalogue of Microorganisms (GCM) 10K type strain sequencing project: providing services to taxonomists for standard genome sequencing and annotation.</title>
        <authorList>
            <consortium name="The Broad Institute Genomics Platform"/>
            <consortium name="The Broad Institute Genome Sequencing Center for Infectious Disease"/>
            <person name="Wu L."/>
            <person name="Ma J."/>
        </authorList>
    </citation>
    <scope>NUCLEOTIDE SEQUENCE [LARGE SCALE GENOMIC DNA]</scope>
    <source>
        <strain evidence="1 2">JCM 14306</strain>
    </source>
</reference>
<accession>A0ABN2EU41</accession>
<keyword evidence="2" id="KW-1185">Reference proteome</keyword>
<name>A0ABN2EU41_9ACTN</name>
<protein>
    <submittedName>
        <fullName evidence="1">Uncharacterized protein</fullName>
    </submittedName>
</protein>
<comment type="caution">
    <text evidence="1">The sequence shown here is derived from an EMBL/GenBank/DDBJ whole genome shotgun (WGS) entry which is preliminary data.</text>
</comment>
<evidence type="ECO:0000313" key="1">
    <source>
        <dbReference type="EMBL" id="GAA1617509.1"/>
    </source>
</evidence>
<organism evidence="1 2">
    <name type="scientific">Kribbella alba</name>
    <dbReference type="NCBI Taxonomy" id="190197"/>
    <lineage>
        <taxon>Bacteria</taxon>
        <taxon>Bacillati</taxon>
        <taxon>Actinomycetota</taxon>
        <taxon>Actinomycetes</taxon>
        <taxon>Propionibacteriales</taxon>
        <taxon>Kribbellaceae</taxon>
        <taxon>Kribbella</taxon>
    </lineage>
</organism>
<sequence length="58" mass="6747">MSNQRQYQALVIRDGFDIDSRTAPAALAKQYANVMRLLYLNDHIRCDRVAAMQRHLAR</sequence>
<proteinExistence type="predicted"/>
<dbReference type="Proteomes" id="UP001501319">
    <property type="component" value="Unassembled WGS sequence"/>
</dbReference>